<evidence type="ECO:0000313" key="3">
    <source>
        <dbReference type="Proteomes" id="UP000030645"/>
    </source>
</evidence>
<dbReference type="Proteomes" id="UP000030645">
    <property type="component" value="Unassembled WGS sequence"/>
</dbReference>
<proteinExistence type="predicted"/>
<dbReference type="AlphaFoldDB" id="W9QYZ2"/>
<gene>
    <name evidence="2" type="ORF">L484_010433</name>
</gene>
<evidence type="ECO:0000259" key="1">
    <source>
        <dbReference type="Pfam" id="PF22950"/>
    </source>
</evidence>
<name>W9QYZ2_9ROSA</name>
<dbReference type="OrthoDB" id="1920063at2759"/>
<protein>
    <recommendedName>
        <fullName evidence="1">DUF7026 domain-containing protein</fullName>
    </recommendedName>
</protein>
<organism evidence="2 3">
    <name type="scientific">Morus notabilis</name>
    <dbReference type="NCBI Taxonomy" id="981085"/>
    <lineage>
        <taxon>Eukaryota</taxon>
        <taxon>Viridiplantae</taxon>
        <taxon>Streptophyta</taxon>
        <taxon>Embryophyta</taxon>
        <taxon>Tracheophyta</taxon>
        <taxon>Spermatophyta</taxon>
        <taxon>Magnoliopsida</taxon>
        <taxon>eudicotyledons</taxon>
        <taxon>Gunneridae</taxon>
        <taxon>Pentapetalae</taxon>
        <taxon>rosids</taxon>
        <taxon>fabids</taxon>
        <taxon>Rosales</taxon>
        <taxon>Moraceae</taxon>
        <taxon>Moreae</taxon>
        <taxon>Morus</taxon>
    </lineage>
</organism>
<evidence type="ECO:0000313" key="2">
    <source>
        <dbReference type="EMBL" id="EXB51453.1"/>
    </source>
</evidence>
<sequence length="107" mass="12646">MNTLLVERNEAMEKSRDLLFRELCNYLSMEAEEVKNKWKKMEDEEKWVLVEGFVSDWGVNFHPLSARSVKELIQQHLQRQQENDSSEVSHSSLFPSLKKIMGFSQNK</sequence>
<reference evidence="3" key="1">
    <citation type="submission" date="2013-01" db="EMBL/GenBank/DDBJ databases">
        <title>Draft Genome Sequence of a Mulberry Tree, Morus notabilis C.K. Schneid.</title>
        <authorList>
            <person name="He N."/>
            <person name="Zhao S."/>
        </authorList>
    </citation>
    <scope>NUCLEOTIDE SEQUENCE</scope>
</reference>
<accession>W9QYZ2</accession>
<dbReference type="KEGG" id="mnt:21393724"/>
<dbReference type="Pfam" id="PF22950">
    <property type="entry name" value="DUF7026"/>
    <property type="match status" value="1"/>
</dbReference>
<keyword evidence="3" id="KW-1185">Reference proteome</keyword>
<dbReference type="eggNOG" id="ENOG502S1HI">
    <property type="taxonomic scope" value="Eukaryota"/>
</dbReference>
<dbReference type="EMBL" id="KE344039">
    <property type="protein sequence ID" value="EXB51453.1"/>
    <property type="molecule type" value="Genomic_DNA"/>
</dbReference>
<feature type="domain" description="DUF7026" evidence="1">
    <location>
        <begin position="8"/>
        <end position="57"/>
    </location>
</feature>
<dbReference type="InterPro" id="IPR054290">
    <property type="entry name" value="DUF7026"/>
</dbReference>